<sequence>MSIFVSARVLPVDTARAAAPTTTFRRVSFILIPSQHISFVIGKVGFIEARNKPGTSEQLVHKY</sequence>
<comment type="caution">
    <text evidence="1">The sequence shown here is derived from an EMBL/GenBank/DDBJ whole genome shotgun (WGS) entry which is preliminary data.</text>
</comment>
<gene>
    <name evidence="1" type="ORF">FHS21_005182</name>
</gene>
<dbReference type="AlphaFoldDB" id="A0A839UFZ6"/>
<accession>A0A839UFZ6</accession>
<protein>
    <submittedName>
        <fullName evidence="1">Uncharacterized protein</fullName>
    </submittedName>
</protein>
<keyword evidence="2" id="KW-1185">Reference proteome</keyword>
<organism evidence="1 2">
    <name type="scientific">Phyllobacterium trifolii</name>
    <dbReference type="NCBI Taxonomy" id="300193"/>
    <lineage>
        <taxon>Bacteria</taxon>
        <taxon>Pseudomonadati</taxon>
        <taxon>Pseudomonadota</taxon>
        <taxon>Alphaproteobacteria</taxon>
        <taxon>Hyphomicrobiales</taxon>
        <taxon>Phyllobacteriaceae</taxon>
        <taxon>Phyllobacterium</taxon>
    </lineage>
</organism>
<evidence type="ECO:0000313" key="2">
    <source>
        <dbReference type="Proteomes" id="UP000554520"/>
    </source>
</evidence>
<name>A0A839UFZ6_9HYPH</name>
<proteinExistence type="predicted"/>
<reference evidence="1 2" key="1">
    <citation type="submission" date="2020-08" db="EMBL/GenBank/DDBJ databases">
        <title>Genomic Encyclopedia of Type Strains, Phase III (KMG-III): the genomes of soil and plant-associated and newly described type strains.</title>
        <authorList>
            <person name="Whitman W."/>
        </authorList>
    </citation>
    <scope>NUCLEOTIDE SEQUENCE [LARGE SCALE GENOMIC DNA]</scope>
    <source>
        <strain evidence="1 2">CECT 7015</strain>
    </source>
</reference>
<dbReference type="Proteomes" id="UP000554520">
    <property type="component" value="Unassembled WGS sequence"/>
</dbReference>
<dbReference type="EMBL" id="JACHXN010000022">
    <property type="protein sequence ID" value="MBB3148734.1"/>
    <property type="molecule type" value="Genomic_DNA"/>
</dbReference>
<evidence type="ECO:0000313" key="1">
    <source>
        <dbReference type="EMBL" id="MBB3148734.1"/>
    </source>
</evidence>